<comment type="caution">
    <text evidence="2">The sequence shown here is derived from an EMBL/GenBank/DDBJ whole genome shotgun (WGS) entry which is preliminary data.</text>
</comment>
<gene>
    <name evidence="2" type="ORF">COV60_01780</name>
</gene>
<dbReference type="Pfam" id="PF07866">
    <property type="entry name" value="DUF1653"/>
    <property type="match status" value="1"/>
</dbReference>
<evidence type="ECO:0000313" key="3">
    <source>
        <dbReference type="Proteomes" id="UP000229782"/>
    </source>
</evidence>
<evidence type="ECO:0000313" key="2">
    <source>
        <dbReference type="EMBL" id="PIR03156.1"/>
    </source>
</evidence>
<dbReference type="Proteomes" id="UP000229782">
    <property type="component" value="Unassembled WGS sequence"/>
</dbReference>
<dbReference type="AlphaFoldDB" id="A0A2H0N4X3"/>
<sequence>MQPITPGIYKHYKGGMYEVIGIGRDEATLEQVVVYNMLYDTEDFPMGSLWVRPLLRFTEDIEVDGVVVPRFSRVSDV</sequence>
<proteinExistence type="predicted"/>
<accession>A0A2H0N4X3</accession>
<evidence type="ECO:0000259" key="1">
    <source>
        <dbReference type="Pfam" id="PF07866"/>
    </source>
</evidence>
<dbReference type="InterPro" id="IPR037135">
    <property type="entry name" value="DUF1653-like_dom_sf"/>
</dbReference>
<dbReference type="InterPro" id="IPR023387">
    <property type="entry name" value="DUF1653-like_dom"/>
</dbReference>
<feature type="domain" description="DUF1653" evidence="1">
    <location>
        <begin position="7"/>
        <end position="72"/>
    </location>
</feature>
<dbReference type="EMBL" id="PCWM01000040">
    <property type="protein sequence ID" value="PIR03156.1"/>
    <property type="molecule type" value="Genomic_DNA"/>
</dbReference>
<protein>
    <recommendedName>
        <fullName evidence="1">DUF1653 domain-containing protein</fullName>
    </recommendedName>
</protein>
<reference evidence="2 3" key="1">
    <citation type="submission" date="2017-09" db="EMBL/GenBank/DDBJ databases">
        <title>Depth-based differentiation of microbial function through sediment-hosted aquifers and enrichment of novel symbionts in the deep terrestrial subsurface.</title>
        <authorList>
            <person name="Probst A.J."/>
            <person name="Ladd B."/>
            <person name="Jarett J.K."/>
            <person name="Geller-Mcgrath D.E."/>
            <person name="Sieber C.M."/>
            <person name="Emerson J.B."/>
            <person name="Anantharaman K."/>
            <person name="Thomas B.C."/>
            <person name="Malmstrom R."/>
            <person name="Stieglmeier M."/>
            <person name="Klingl A."/>
            <person name="Woyke T."/>
            <person name="Ryan C.M."/>
            <person name="Banfield J.F."/>
        </authorList>
    </citation>
    <scope>NUCLEOTIDE SEQUENCE [LARGE SCALE GENOMIC DNA]</scope>
    <source>
        <strain evidence="2">CG11_big_fil_rev_8_21_14_0_20_43_7</strain>
    </source>
</reference>
<dbReference type="Gene3D" id="2.30.30.320">
    <property type="entry name" value="DUF1653-like domain"/>
    <property type="match status" value="1"/>
</dbReference>
<organism evidence="2 3">
    <name type="scientific">Candidatus Magasanikbacteria bacterium CG11_big_fil_rev_8_21_14_0_20_43_7</name>
    <dbReference type="NCBI Taxonomy" id="1974654"/>
    <lineage>
        <taxon>Bacteria</taxon>
        <taxon>Candidatus Magasanikiibacteriota</taxon>
    </lineage>
</organism>
<name>A0A2H0N4X3_9BACT</name>